<evidence type="ECO:0000256" key="3">
    <source>
        <dbReference type="ARBA" id="ARBA00023125"/>
    </source>
</evidence>
<keyword evidence="4" id="KW-0804">Transcription</keyword>
<protein>
    <recommendedName>
        <fullName evidence="1">Stage 0 sporulation protein A homolog</fullName>
    </recommendedName>
</protein>
<organism evidence="10 11">
    <name type="scientific">Candidatus Allocopromorpha excrementavium</name>
    <dbReference type="NCBI Taxonomy" id="2840741"/>
    <lineage>
        <taxon>Bacteria</taxon>
        <taxon>Bacillati</taxon>
        <taxon>Bacillota</taxon>
        <taxon>Clostridia</taxon>
        <taxon>Eubacteriales</taxon>
        <taxon>Eubacteriaceae</taxon>
        <taxon>Eubacteriaceae incertae sedis</taxon>
        <taxon>Candidatus Allocopromorpha</taxon>
    </lineage>
</organism>
<dbReference type="InterPro" id="IPR001867">
    <property type="entry name" value="OmpR/PhoB-type_DNA-bd"/>
</dbReference>
<keyword evidence="3 7" id="KW-0238">DNA-binding</keyword>
<dbReference type="InterPro" id="IPR036388">
    <property type="entry name" value="WH-like_DNA-bd_sf"/>
</dbReference>
<dbReference type="Pfam" id="PF00072">
    <property type="entry name" value="Response_reg"/>
    <property type="match status" value="1"/>
</dbReference>
<evidence type="ECO:0000256" key="4">
    <source>
        <dbReference type="ARBA" id="ARBA00023163"/>
    </source>
</evidence>
<dbReference type="GO" id="GO:0005829">
    <property type="term" value="C:cytosol"/>
    <property type="evidence" value="ECO:0007669"/>
    <property type="project" value="TreeGrafter"/>
</dbReference>
<reference evidence="10" key="2">
    <citation type="journal article" date="2021" name="PeerJ">
        <title>Extensive microbial diversity within the chicken gut microbiome revealed by metagenomics and culture.</title>
        <authorList>
            <person name="Gilroy R."/>
            <person name="Ravi A."/>
            <person name="Getino M."/>
            <person name="Pursley I."/>
            <person name="Horton D.L."/>
            <person name="Alikhan N.F."/>
            <person name="Baker D."/>
            <person name="Gharbi K."/>
            <person name="Hall N."/>
            <person name="Watson M."/>
            <person name="Adriaenssens E.M."/>
            <person name="Foster-Nyarko E."/>
            <person name="Jarju S."/>
            <person name="Secka A."/>
            <person name="Antonio M."/>
            <person name="Oren A."/>
            <person name="Chaudhuri R.R."/>
            <person name="La Ragione R."/>
            <person name="Hildebrand F."/>
            <person name="Pallen M.J."/>
        </authorList>
    </citation>
    <scope>NUCLEOTIDE SEQUENCE</scope>
    <source>
        <strain evidence="10">CHK176-22527</strain>
    </source>
</reference>
<dbReference type="GO" id="GO:0006355">
    <property type="term" value="P:regulation of DNA-templated transcription"/>
    <property type="evidence" value="ECO:0007669"/>
    <property type="project" value="InterPro"/>
</dbReference>
<feature type="modified residue" description="4-aspartylphosphate" evidence="6">
    <location>
        <position position="57"/>
    </location>
</feature>
<dbReference type="InterPro" id="IPR011006">
    <property type="entry name" value="CheY-like_superfamily"/>
</dbReference>
<dbReference type="SUPFAM" id="SSF52172">
    <property type="entry name" value="CheY-like"/>
    <property type="match status" value="1"/>
</dbReference>
<dbReference type="PANTHER" id="PTHR48111">
    <property type="entry name" value="REGULATOR OF RPOS"/>
    <property type="match status" value="1"/>
</dbReference>
<dbReference type="InterPro" id="IPR001789">
    <property type="entry name" value="Sig_transdc_resp-reg_receiver"/>
</dbReference>
<accession>A0A9D1KUU2</accession>
<evidence type="ECO:0000256" key="5">
    <source>
        <dbReference type="ARBA" id="ARBA00024867"/>
    </source>
</evidence>
<dbReference type="GO" id="GO:0032993">
    <property type="term" value="C:protein-DNA complex"/>
    <property type="evidence" value="ECO:0007669"/>
    <property type="project" value="TreeGrafter"/>
</dbReference>
<dbReference type="AlphaFoldDB" id="A0A9D1KUU2"/>
<proteinExistence type="predicted"/>
<dbReference type="InterPro" id="IPR039420">
    <property type="entry name" value="WalR-like"/>
</dbReference>
<dbReference type="Pfam" id="PF00486">
    <property type="entry name" value="Trans_reg_C"/>
    <property type="match status" value="1"/>
</dbReference>
<evidence type="ECO:0000256" key="6">
    <source>
        <dbReference type="PROSITE-ProRule" id="PRU00169"/>
    </source>
</evidence>
<dbReference type="EMBL" id="DVLX01000010">
    <property type="protein sequence ID" value="HIT98779.1"/>
    <property type="molecule type" value="Genomic_DNA"/>
</dbReference>
<keyword evidence="2" id="KW-0805">Transcription regulation</keyword>
<dbReference type="SMART" id="SM00862">
    <property type="entry name" value="Trans_reg_C"/>
    <property type="match status" value="1"/>
</dbReference>
<reference evidence="10" key="1">
    <citation type="submission" date="2020-10" db="EMBL/GenBank/DDBJ databases">
        <authorList>
            <person name="Gilroy R."/>
        </authorList>
    </citation>
    <scope>NUCLEOTIDE SEQUENCE</scope>
    <source>
        <strain evidence="10">CHK176-22527</strain>
    </source>
</reference>
<dbReference type="SMART" id="SM00448">
    <property type="entry name" value="REC"/>
    <property type="match status" value="1"/>
</dbReference>
<dbReference type="PANTHER" id="PTHR48111:SF2">
    <property type="entry name" value="RESPONSE REGULATOR SAER"/>
    <property type="match status" value="1"/>
</dbReference>
<dbReference type="PROSITE" id="PS51755">
    <property type="entry name" value="OMPR_PHOB"/>
    <property type="match status" value="1"/>
</dbReference>
<dbReference type="Gene3D" id="1.10.10.10">
    <property type="entry name" value="Winged helix-like DNA-binding domain superfamily/Winged helix DNA-binding domain"/>
    <property type="match status" value="1"/>
</dbReference>
<evidence type="ECO:0000256" key="7">
    <source>
        <dbReference type="PROSITE-ProRule" id="PRU01091"/>
    </source>
</evidence>
<evidence type="ECO:0000313" key="11">
    <source>
        <dbReference type="Proteomes" id="UP000824159"/>
    </source>
</evidence>
<dbReference type="GO" id="GO:0000976">
    <property type="term" value="F:transcription cis-regulatory region binding"/>
    <property type="evidence" value="ECO:0007669"/>
    <property type="project" value="TreeGrafter"/>
</dbReference>
<dbReference type="CDD" id="cd00383">
    <property type="entry name" value="trans_reg_C"/>
    <property type="match status" value="1"/>
</dbReference>
<feature type="DNA-binding region" description="OmpR/PhoB-type" evidence="7">
    <location>
        <begin position="127"/>
        <end position="224"/>
    </location>
</feature>
<evidence type="ECO:0000256" key="1">
    <source>
        <dbReference type="ARBA" id="ARBA00018672"/>
    </source>
</evidence>
<keyword evidence="6" id="KW-0597">Phosphoprotein</keyword>
<evidence type="ECO:0000313" key="10">
    <source>
        <dbReference type="EMBL" id="HIT98779.1"/>
    </source>
</evidence>
<dbReference type="GO" id="GO:0000156">
    <property type="term" value="F:phosphorelay response regulator activity"/>
    <property type="evidence" value="ECO:0007669"/>
    <property type="project" value="TreeGrafter"/>
</dbReference>
<evidence type="ECO:0000256" key="2">
    <source>
        <dbReference type="ARBA" id="ARBA00023015"/>
    </source>
</evidence>
<sequence>MKKILIVDDDAHIGNILEDALKLEGYQVLRAYSGTEAMMILEKSKTGYPSIDLILLDMMLPGLSGEDILPAAGDIPVIVVSAKIDTDDKVNMLLNGACDYITKPFDMDELLARIAVQFRGKNDASDRKTIELRNLSLDTSFRIISCGDRYEKLTPTECAILKLLMLNPRQVITKSQVLERISADTPDCTESSLKMHVSNLRKKLGKVNENIYIESVYGIGFRLS</sequence>
<feature type="domain" description="Response regulatory" evidence="8">
    <location>
        <begin position="3"/>
        <end position="118"/>
    </location>
</feature>
<dbReference type="PROSITE" id="PS50110">
    <property type="entry name" value="RESPONSE_REGULATORY"/>
    <property type="match status" value="1"/>
</dbReference>
<feature type="domain" description="OmpR/PhoB-type" evidence="9">
    <location>
        <begin position="127"/>
        <end position="224"/>
    </location>
</feature>
<gene>
    <name evidence="10" type="ORF">IAD12_00805</name>
</gene>
<dbReference type="Proteomes" id="UP000824159">
    <property type="component" value="Unassembled WGS sequence"/>
</dbReference>
<dbReference type="Gene3D" id="3.40.50.2300">
    <property type="match status" value="1"/>
</dbReference>
<evidence type="ECO:0000259" key="9">
    <source>
        <dbReference type="PROSITE" id="PS51755"/>
    </source>
</evidence>
<comment type="function">
    <text evidence="5">May play the central regulatory role in sporulation. It may be an element of the effector pathway responsible for the activation of sporulation genes in response to nutritional stress. Spo0A may act in concert with spo0H (a sigma factor) to control the expression of some genes that are critical to the sporulation process.</text>
</comment>
<comment type="caution">
    <text evidence="10">The sequence shown here is derived from an EMBL/GenBank/DDBJ whole genome shotgun (WGS) entry which is preliminary data.</text>
</comment>
<name>A0A9D1KUU2_9FIRM</name>
<evidence type="ECO:0000259" key="8">
    <source>
        <dbReference type="PROSITE" id="PS50110"/>
    </source>
</evidence>